<feature type="chain" id="PRO_5042894966" description="Fungal calcium binding protein domain-containing protein" evidence="1">
    <location>
        <begin position="18"/>
        <end position="110"/>
    </location>
</feature>
<evidence type="ECO:0008006" key="4">
    <source>
        <dbReference type="Google" id="ProtNLM"/>
    </source>
</evidence>
<keyword evidence="3" id="KW-1185">Reference proteome</keyword>
<protein>
    <recommendedName>
        <fullName evidence="4">Fungal calcium binding protein domain-containing protein</fullName>
    </recommendedName>
</protein>
<comment type="caution">
    <text evidence="2">The sequence shown here is derived from an EMBL/GenBank/DDBJ whole genome shotgun (WGS) entry which is preliminary data.</text>
</comment>
<evidence type="ECO:0000256" key="1">
    <source>
        <dbReference type="SAM" id="SignalP"/>
    </source>
</evidence>
<feature type="signal peptide" evidence="1">
    <location>
        <begin position="1"/>
        <end position="17"/>
    </location>
</feature>
<gene>
    <name evidence="2" type="ORF">QBC35DRAFT_395683</name>
</gene>
<keyword evidence="1" id="KW-0732">Signal</keyword>
<evidence type="ECO:0000313" key="3">
    <source>
        <dbReference type="Proteomes" id="UP001302126"/>
    </source>
</evidence>
<reference evidence="2" key="1">
    <citation type="journal article" date="2023" name="Mol. Phylogenet. Evol.">
        <title>Genome-scale phylogeny and comparative genomics of the fungal order Sordariales.</title>
        <authorList>
            <person name="Hensen N."/>
            <person name="Bonometti L."/>
            <person name="Westerberg I."/>
            <person name="Brannstrom I.O."/>
            <person name="Guillou S."/>
            <person name="Cros-Aarteil S."/>
            <person name="Calhoun S."/>
            <person name="Haridas S."/>
            <person name="Kuo A."/>
            <person name="Mondo S."/>
            <person name="Pangilinan J."/>
            <person name="Riley R."/>
            <person name="LaButti K."/>
            <person name="Andreopoulos B."/>
            <person name="Lipzen A."/>
            <person name="Chen C."/>
            <person name="Yan M."/>
            <person name="Daum C."/>
            <person name="Ng V."/>
            <person name="Clum A."/>
            <person name="Steindorff A."/>
            <person name="Ohm R.A."/>
            <person name="Martin F."/>
            <person name="Silar P."/>
            <person name="Natvig D.O."/>
            <person name="Lalanne C."/>
            <person name="Gautier V."/>
            <person name="Ament-Velasquez S.L."/>
            <person name="Kruys A."/>
            <person name="Hutchinson M.I."/>
            <person name="Powell A.J."/>
            <person name="Barry K."/>
            <person name="Miller A.N."/>
            <person name="Grigoriev I.V."/>
            <person name="Debuchy R."/>
            <person name="Gladieux P."/>
            <person name="Hiltunen Thoren M."/>
            <person name="Johannesson H."/>
        </authorList>
    </citation>
    <scope>NUCLEOTIDE SEQUENCE</scope>
    <source>
        <strain evidence="2">PSN309</strain>
    </source>
</reference>
<proteinExistence type="predicted"/>
<dbReference type="EMBL" id="MU864637">
    <property type="protein sequence ID" value="KAK4182586.1"/>
    <property type="molecule type" value="Genomic_DNA"/>
</dbReference>
<name>A0AAN7ABJ3_9PEZI</name>
<sequence>MKTNFLPVVLLFSSAYALPTAEAEAAAEFNLKEMTPRADFNQAEVFAFAPPASCNILSCISVIGSAVCIVDAIDDDNWESILKCAKKKELCGCAGCFSKLNGFLEKWGLC</sequence>
<dbReference type="Proteomes" id="UP001302126">
    <property type="component" value="Unassembled WGS sequence"/>
</dbReference>
<accession>A0AAN7ABJ3</accession>
<reference evidence="2" key="2">
    <citation type="submission" date="2023-05" db="EMBL/GenBank/DDBJ databases">
        <authorList>
            <consortium name="Lawrence Berkeley National Laboratory"/>
            <person name="Steindorff A."/>
            <person name="Hensen N."/>
            <person name="Bonometti L."/>
            <person name="Westerberg I."/>
            <person name="Brannstrom I.O."/>
            <person name="Guillou S."/>
            <person name="Cros-Aarteil S."/>
            <person name="Calhoun S."/>
            <person name="Haridas S."/>
            <person name="Kuo A."/>
            <person name="Mondo S."/>
            <person name="Pangilinan J."/>
            <person name="Riley R."/>
            <person name="Labutti K."/>
            <person name="Andreopoulos B."/>
            <person name="Lipzen A."/>
            <person name="Chen C."/>
            <person name="Yanf M."/>
            <person name="Daum C."/>
            <person name="Ng V."/>
            <person name="Clum A."/>
            <person name="Ohm R."/>
            <person name="Martin F."/>
            <person name="Silar P."/>
            <person name="Natvig D."/>
            <person name="Lalanne C."/>
            <person name="Gautier V."/>
            <person name="Ament-Velasquez S.L."/>
            <person name="Kruys A."/>
            <person name="Hutchinson M.I."/>
            <person name="Powell A.J."/>
            <person name="Barry K."/>
            <person name="Miller A.N."/>
            <person name="Grigoriev I.V."/>
            <person name="Debuchy R."/>
            <person name="Gladieux P."/>
            <person name="Thoren M.H."/>
            <person name="Johannesson H."/>
        </authorList>
    </citation>
    <scope>NUCLEOTIDE SEQUENCE</scope>
    <source>
        <strain evidence="2">PSN309</strain>
    </source>
</reference>
<organism evidence="2 3">
    <name type="scientific">Podospora australis</name>
    <dbReference type="NCBI Taxonomy" id="1536484"/>
    <lineage>
        <taxon>Eukaryota</taxon>
        <taxon>Fungi</taxon>
        <taxon>Dikarya</taxon>
        <taxon>Ascomycota</taxon>
        <taxon>Pezizomycotina</taxon>
        <taxon>Sordariomycetes</taxon>
        <taxon>Sordariomycetidae</taxon>
        <taxon>Sordariales</taxon>
        <taxon>Podosporaceae</taxon>
        <taxon>Podospora</taxon>
    </lineage>
</organism>
<dbReference type="AlphaFoldDB" id="A0AAN7ABJ3"/>
<evidence type="ECO:0000313" key="2">
    <source>
        <dbReference type="EMBL" id="KAK4182586.1"/>
    </source>
</evidence>